<keyword evidence="2" id="KW-0472">Membrane</keyword>
<evidence type="ECO:0000256" key="2">
    <source>
        <dbReference type="SAM" id="Phobius"/>
    </source>
</evidence>
<accession>A0A9D2M0V7</accession>
<evidence type="ECO:0000313" key="4">
    <source>
        <dbReference type="Proteomes" id="UP000824214"/>
    </source>
</evidence>
<proteinExistence type="predicted"/>
<name>A0A9D2M0V7_9FIRM</name>
<dbReference type="Proteomes" id="UP000824214">
    <property type="component" value="Unassembled WGS sequence"/>
</dbReference>
<keyword evidence="2" id="KW-0812">Transmembrane</keyword>
<organism evidence="3 4">
    <name type="scientific">Candidatus Acutalibacter ornithocaccae</name>
    <dbReference type="NCBI Taxonomy" id="2838416"/>
    <lineage>
        <taxon>Bacteria</taxon>
        <taxon>Bacillati</taxon>
        <taxon>Bacillota</taxon>
        <taxon>Clostridia</taxon>
        <taxon>Eubacteriales</taxon>
        <taxon>Acutalibacteraceae</taxon>
        <taxon>Acutalibacter</taxon>
    </lineage>
</organism>
<feature type="compositionally biased region" description="Low complexity" evidence="1">
    <location>
        <begin position="538"/>
        <end position="557"/>
    </location>
</feature>
<gene>
    <name evidence="3" type="ORF">H9942_09760</name>
</gene>
<sequence length="779" mass="84256">MTAKDLLTALNDIDPKLLEDVEPWGAAPKTIRRHPVWAVAAALALCLGIGTAVVLLTGQLSLVSPEGSMMMAEDSAQTVEVPDLEFAVNETGTSSGTGVLYAEGVTQRDLTLDELEYLRSQPGLSWMKEYYLLGSGIFGEDGNIIQVTISGYTPSSVEESPQPFPVGAAPAFLLALGENELPTDIKDQLFFLEEPNNTVEGVEVKAAQSEYQESYIDPVSGETTYVDSTLYCTGYTLDNASVGLIAVGDGDTLTTEDAEHLAEVAAGYGVHYGLSLEGIGVEPLGDDTPNVNYGDSYHLVVLGPLGSPAPLEFAPYSSISLEDYSSPEEFTQVLNSDFLQESIPELPDEDSTERELTQEEIRSIWGGQLPWDEGIPVTGWAVYSPEGNLEYVSLSSYQDNQGIGSWFTMRLQPGPLNWEALRLQELSYDIIQEPNNQVNGQDVYAVTNTFETFREEDTTGRMIPLEHLTAYRASFQKGESPVAVTVYGYAQRPAGDELTPEEQTADALAQDEAQALVETVTGRSLYGPLTLDALGGPDASSTSVQEESSASSQADASPTLTFAENADLELSFTPRPATDNTFSNVWNTFTTLYLEPQNLAAHGAQPDYTLTEEELASLWEGTPPWESFLTENDTVEAYGYFSDTGQLIKVYIGGYRDSPEIPGTQAYQLFAVCLYNSSLSGAWGQDVEAVLALADTSFQGVDIATERTDSTETYEDGSTMDFTCYSAAFQPSGGPTLATVDGFYSPVALSHEEARDFVERTTEEILTHGVDMSGITGSP</sequence>
<dbReference type="EMBL" id="DWXZ01000208">
    <property type="protein sequence ID" value="HJB38333.1"/>
    <property type="molecule type" value="Genomic_DNA"/>
</dbReference>
<comment type="caution">
    <text evidence="3">The sequence shown here is derived from an EMBL/GenBank/DDBJ whole genome shotgun (WGS) entry which is preliminary data.</text>
</comment>
<protein>
    <submittedName>
        <fullName evidence="3">Uncharacterized protein</fullName>
    </submittedName>
</protein>
<reference evidence="3" key="1">
    <citation type="journal article" date="2021" name="PeerJ">
        <title>Extensive microbial diversity within the chicken gut microbiome revealed by metagenomics and culture.</title>
        <authorList>
            <person name="Gilroy R."/>
            <person name="Ravi A."/>
            <person name="Getino M."/>
            <person name="Pursley I."/>
            <person name="Horton D.L."/>
            <person name="Alikhan N.F."/>
            <person name="Baker D."/>
            <person name="Gharbi K."/>
            <person name="Hall N."/>
            <person name="Watson M."/>
            <person name="Adriaenssens E.M."/>
            <person name="Foster-Nyarko E."/>
            <person name="Jarju S."/>
            <person name="Secka A."/>
            <person name="Antonio M."/>
            <person name="Oren A."/>
            <person name="Chaudhuri R.R."/>
            <person name="La Ragione R."/>
            <person name="Hildebrand F."/>
            <person name="Pallen M.J."/>
        </authorList>
    </citation>
    <scope>NUCLEOTIDE SEQUENCE</scope>
    <source>
        <strain evidence="3">ChiBcolR8-3208</strain>
    </source>
</reference>
<feature type="region of interest" description="Disordered" evidence="1">
    <location>
        <begin position="536"/>
        <end position="559"/>
    </location>
</feature>
<reference evidence="3" key="2">
    <citation type="submission" date="2021-04" db="EMBL/GenBank/DDBJ databases">
        <authorList>
            <person name="Gilroy R."/>
        </authorList>
    </citation>
    <scope>NUCLEOTIDE SEQUENCE</scope>
    <source>
        <strain evidence="3">ChiBcolR8-3208</strain>
    </source>
</reference>
<evidence type="ECO:0000313" key="3">
    <source>
        <dbReference type="EMBL" id="HJB38333.1"/>
    </source>
</evidence>
<feature type="transmembrane region" description="Helical" evidence="2">
    <location>
        <begin position="36"/>
        <end position="56"/>
    </location>
</feature>
<evidence type="ECO:0000256" key="1">
    <source>
        <dbReference type="SAM" id="MobiDB-lite"/>
    </source>
</evidence>
<keyword evidence="2" id="KW-1133">Transmembrane helix</keyword>
<dbReference type="AlphaFoldDB" id="A0A9D2M0V7"/>